<dbReference type="InterPro" id="IPR029032">
    <property type="entry name" value="AhpD-like"/>
</dbReference>
<reference evidence="1" key="1">
    <citation type="submission" date="2018-05" db="EMBL/GenBank/DDBJ databases">
        <authorList>
            <person name="Lanie J.A."/>
            <person name="Ng W.-L."/>
            <person name="Kazmierczak K.M."/>
            <person name="Andrzejewski T.M."/>
            <person name="Davidsen T.M."/>
            <person name="Wayne K.J."/>
            <person name="Tettelin H."/>
            <person name="Glass J.I."/>
            <person name="Rusch D."/>
            <person name="Podicherti R."/>
            <person name="Tsui H.-C.T."/>
            <person name="Winkler M.E."/>
        </authorList>
    </citation>
    <scope>NUCLEOTIDE SEQUENCE</scope>
</reference>
<name>A0A382N579_9ZZZZ</name>
<dbReference type="SUPFAM" id="SSF69118">
    <property type="entry name" value="AhpD-like"/>
    <property type="match status" value="1"/>
</dbReference>
<dbReference type="PANTHER" id="PTHR35446:SF2">
    <property type="entry name" value="CARBOXYMUCONOLACTONE DECARBOXYLASE-LIKE DOMAIN-CONTAINING PROTEIN"/>
    <property type="match status" value="1"/>
</dbReference>
<dbReference type="EMBL" id="UINC01098033">
    <property type="protein sequence ID" value="SVC56236.1"/>
    <property type="molecule type" value="Genomic_DNA"/>
</dbReference>
<proteinExistence type="predicted"/>
<organism evidence="1">
    <name type="scientific">marine metagenome</name>
    <dbReference type="NCBI Taxonomy" id="408172"/>
    <lineage>
        <taxon>unclassified sequences</taxon>
        <taxon>metagenomes</taxon>
        <taxon>ecological metagenomes</taxon>
    </lineage>
</organism>
<gene>
    <name evidence="1" type="ORF">METZ01_LOCUS309090</name>
</gene>
<dbReference type="PANTHER" id="PTHR35446">
    <property type="entry name" value="SI:CH211-175M2.5"/>
    <property type="match status" value="1"/>
</dbReference>
<sequence length="101" mass="11482">MVHHIANNWVNAELSEKHRALCGFAEKITSTPHKINLSDLIPLKKHGFSDLAIHDEVQIIGYFNYINRVADALGVMPESFTHSWELSVPYESSLKQHSNDK</sequence>
<evidence type="ECO:0000313" key="1">
    <source>
        <dbReference type="EMBL" id="SVC56236.1"/>
    </source>
</evidence>
<evidence type="ECO:0008006" key="2">
    <source>
        <dbReference type="Google" id="ProtNLM"/>
    </source>
</evidence>
<accession>A0A382N579</accession>
<dbReference type="AlphaFoldDB" id="A0A382N579"/>
<dbReference type="Gene3D" id="1.20.1290.10">
    <property type="entry name" value="AhpD-like"/>
    <property type="match status" value="1"/>
</dbReference>
<protein>
    <recommendedName>
        <fullName evidence="2">Peroxidase</fullName>
    </recommendedName>
</protein>